<dbReference type="Gene3D" id="3.40.1410.10">
    <property type="entry name" value="Chorismate lyase-like"/>
    <property type="match status" value="1"/>
</dbReference>
<dbReference type="OrthoDB" id="9815017at2"/>
<feature type="domain" description="HTH gntR-type" evidence="4">
    <location>
        <begin position="18"/>
        <end position="86"/>
    </location>
</feature>
<dbReference type="Pfam" id="PF07702">
    <property type="entry name" value="UTRA"/>
    <property type="match status" value="1"/>
</dbReference>
<dbReference type="RefSeq" id="WP_110886541.1">
    <property type="nucleotide sequence ID" value="NZ_QJSX01000006.1"/>
</dbReference>
<evidence type="ECO:0000256" key="2">
    <source>
        <dbReference type="ARBA" id="ARBA00023125"/>
    </source>
</evidence>
<dbReference type="SUPFAM" id="SSF46785">
    <property type="entry name" value="Winged helix' DNA-binding domain"/>
    <property type="match status" value="1"/>
</dbReference>
<reference evidence="5 6" key="1">
    <citation type="submission" date="2018-06" db="EMBL/GenBank/DDBJ databases">
        <title>Genomic Encyclopedia of Type Strains, Phase IV (KMG-IV): sequencing the most valuable type-strain genomes for metagenomic binning, comparative biology and taxonomic classification.</title>
        <authorList>
            <person name="Goeker M."/>
        </authorList>
    </citation>
    <scope>NUCLEOTIDE SEQUENCE [LARGE SCALE GENOMIC DNA]</scope>
    <source>
        <strain evidence="5 6">DSM 18048</strain>
    </source>
</reference>
<dbReference type="Pfam" id="PF00392">
    <property type="entry name" value="GntR"/>
    <property type="match status" value="1"/>
</dbReference>
<protein>
    <submittedName>
        <fullName evidence="5">GntR family transcriptional regulator</fullName>
    </submittedName>
</protein>
<dbReference type="GO" id="GO:0003700">
    <property type="term" value="F:DNA-binding transcription factor activity"/>
    <property type="evidence" value="ECO:0007669"/>
    <property type="project" value="InterPro"/>
</dbReference>
<evidence type="ECO:0000313" key="6">
    <source>
        <dbReference type="Proteomes" id="UP000248326"/>
    </source>
</evidence>
<proteinExistence type="predicted"/>
<dbReference type="PANTHER" id="PTHR44846">
    <property type="entry name" value="MANNOSYL-D-GLYCERATE TRANSPORT/METABOLISM SYSTEM REPRESSOR MNGR-RELATED"/>
    <property type="match status" value="1"/>
</dbReference>
<dbReference type="InterPro" id="IPR028978">
    <property type="entry name" value="Chorismate_lyase_/UTRA_dom_sf"/>
</dbReference>
<keyword evidence="1" id="KW-0805">Transcription regulation</keyword>
<dbReference type="InterPro" id="IPR000524">
    <property type="entry name" value="Tscrpt_reg_HTH_GntR"/>
</dbReference>
<name>A0A318S659_9DEIO</name>
<dbReference type="GO" id="GO:0003677">
    <property type="term" value="F:DNA binding"/>
    <property type="evidence" value="ECO:0007669"/>
    <property type="project" value="UniProtKB-KW"/>
</dbReference>
<evidence type="ECO:0000256" key="3">
    <source>
        <dbReference type="ARBA" id="ARBA00023163"/>
    </source>
</evidence>
<dbReference type="InterPro" id="IPR011663">
    <property type="entry name" value="UTRA"/>
</dbReference>
<dbReference type="SMART" id="SM00866">
    <property type="entry name" value="UTRA"/>
    <property type="match status" value="1"/>
</dbReference>
<keyword evidence="2" id="KW-0238">DNA-binding</keyword>
<dbReference type="SUPFAM" id="SSF64288">
    <property type="entry name" value="Chorismate lyase-like"/>
    <property type="match status" value="1"/>
</dbReference>
<dbReference type="InterPro" id="IPR036390">
    <property type="entry name" value="WH_DNA-bd_sf"/>
</dbReference>
<comment type="caution">
    <text evidence="5">The sequence shown here is derived from an EMBL/GenBank/DDBJ whole genome shotgun (WGS) entry which is preliminary data.</text>
</comment>
<evidence type="ECO:0000256" key="1">
    <source>
        <dbReference type="ARBA" id="ARBA00023015"/>
    </source>
</evidence>
<gene>
    <name evidence="5" type="ORF">DES52_106118</name>
</gene>
<sequence length="250" mass="27290">MAALPSSFSLSLDGSSATPAYLQVARAVSQLIESGTLPEGTALPSERDLSAHLALSRVTVRQALRVLEEQGLVVRRQGSGTFVAPRRIVQPLSVLTGFSEDMRARGLVPGGRVLSFEMGRPSPQEAMNLGQSPLLDVVRLRRLRMADGEPVAIETSVLPARLLDGAPRERLERGSLYELLRERGFTPARAMQHLRATEADEETAALLHLAPRGAVLATERVTWDASGGVLEFARSQYRGDRYDFVVELQH</sequence>
<dbReference type="EMBL" id="QJSX01000006">
    <property type="protein sequence ID" value="PYE54153.1"/>
    <property type="molecule type" value="Genomic_DNA"/>
</dbReference>
<dbReference type="PRINTS" id="PR00035">
    <property type="entry name" value="HTHGNTR"/>
</dbReference>
<dbReference type="PROSITE" id="PS50949">
    <property type="entry name" value="HTH_GNTR"/>
    <property type="match status" value="1"/>
</dbReference>
<dbReference type="Gene3D" id="1.10.10.10">
    <property type="entry name" value="Winged helix-like DNA-binding domain superfamily/Winged helix DNA-binding domain"/>
    <property type="match status" value="1"/>
</dbReference>
<dbReference type="CDD" id="cd07377">
    <property type="entry name" value="WHTH_GntR"/>
    <property type="match status" value="1"/>
</dbReference>
<dbReference type="InterPro" id="IPR050679">
    <property type="entry name" value="Bact_HTH_transcr_reg"/>
</dbReference>
<dbReference type="Proteomes" id="UP000248326">
    <property type="component" value="Unassembled WGS sequence"/>
</dbReference>
<dbReference type="PANTHER" id="PTHR44846:SF1">
    <property type="entry name" value="MANNOSYL-D-GLYCERATE TRANSPORT_METABOLISM SYSTEM REPRESSOR MNGR-RELATED"/>
    <property type="match status" value="1"/>
</dbReference>
<evidence type="ECO:0000313" key="5">
    <source>
        <dbReference type="EMBL" id="PYE54153.1"/>
    </source>
</evidence>
<accession>A0A318S659</accession>
<keyword evidence="6" id="KW-1185">Reference proteome</keyword>
<dbReference type="GO" id="GO:0045892">
    <property type="term" value="P:negative regulation of DNA-templated transcription"/>
    <property type="evidence" value="ECO:0007669"/>
    <property type="project" value="TreeGrafter"/>
</dbReference>
<evidence type="ECO:0000259" key="4">
    <source>
        <dbReference type="PROSITE" id="PS50949"/>
    </source>
</evidence>
<dbReference type="SMART" id="SM00345">
    <property type="entry name" value="HTH_GNTR"/>
    <property type="match status" value="1"/>
</dbReference>
<dbReference type="InterPro" id="IPR036388">
    <property type="entry name" value="WH-like_DNA-bd_sf"/>
</dbReference>
<keyword evidence="3" id="KW-0804">Transcription</keyword>
<dbReference type="AlphaFoldDB" id="A0A318S659"/>
<organism evidence="5 6">
    <name type="scientific">Deinococcus yavapaiensis KR-236</name>
    <dbReference type="NCBI Taxonomy" id="694435"/>
    <lineage>
        <taxon>Bacteria</taxon>
        <taxon>Thermotogati</taxon>
        <taxon>Deinococcota</taxon>
        <taxon>Deinococci</taxon>
        <taxon>Deinococcales</taxon>
        <taxon>Deinococcaceae</taxon>
        <taxon>Deinococcus</taxon>
    </lineage>
</organism>